<dbReference type="Gene3D" id="3.40.50.300">
    <property type="entry name" value="P-loop containing nucleotide triphosphate hydrolases"/>
    <property type="match status" value="1"/>
</dbReference>
<sequence>MKVSEKKNEVIKRLKDRILTMEGFGGRVNGLQLDFGLGAMQEAFPRKTFPVGVMHEFICSMESRAATGGVLAHLLSVLMREGKACLWISPDRKLFSPGLKFFGVEPHQVIFIDVKKEKEVLWAMEQGLKCNAIAAVVAELQTISFSESRRLQLAVENSGVTGFILRYTPFAENNLACASRWRIKPLPSQCSQNMPGVGFPRVEINLEKIRNGRPGIWEFEWQNGELISLPLTTKKLVDHRLAQSERSYA</sequence>
<dbReference type="Proteomes" id="UP000294848">
    <property type="component" value="Unassembled WGS sequence"/>
</dbReference>
<dbReference type="InterPro" id="IPR017026">
    <property type="entry name" value="ImuA"/>
</dbReference>
<dbReference type="InterPro" id="IPR027417">
    <property type="entry name" value="P-loop_NTPase"/>
</dbReference>
<reference evidence="1 2" key="1">
    <citation type="submission" date="2019-03" db="EMBL/GenBank/DDBJ databases">
        <title>Freshwater and sediment microbial communities from various areas in North America, analyzing microbe dynamics in response to fracking.</title>
        <authorList>
            <person name="Lamendella R."/>
        </authorList>
    </citation>
    <scope>NUCLEOTIDE SEQUENCE [LARGE SCALE GENOMIC DNA]</scope>
    <source>
        <strain evidence="1 2">114D</strain>
    </source>
</reference>
<dbReference type="EMBL" id="SNWI01000013">
    <property type="protein sequence ID" value="TDN95838.1"/>
    <property type="molecule type" value="Genomic_DNA"/>
</dbReference>
<gene>
    <name evidence="1" type="ORF">DET52_11362</name>
</gene>
<name>A0A4V3BWP0_9BACT</name>
<accession>A0A4V3BWP0</accession>
<comment type="caution">
    <text evidence="1">The sequence shown here is derived from an EMBL/GenBank/DDBJ whole genome shotgun (WGS) entry which is preliminary data.</text>
</comment>
<protein>
    <submittedName>
        <fullName evidence="1">Protein ImuA</fullName>
    </submittedName>
</protein>
<evidence type="ECO:0000313" key="1">
    <source>
        <dbReference type="EMBL" id="TDN95838.1"/>
    </source>
</evidence>
<dbReference type="SUPFAM" id="SSF52540">
    <property type="entry name" value="P-loop containing nucleoside triphosphate hydrolases"/>
    <property type="match status" value="1"/>
</dbReference>
<organism evidence="1 2">
    <name type="scientific">Sunxiuqinia elliptica</name>
    <dbReference type="NCBI Taxonomy" id="655355"/>
    <lineage>
        <taxon>Bacteria</taxon>
        <taxon>Pseudomonadati</taxon>
        <taxon>Bacteroidota</taxon>
        <taxon>Bacteroidia</taxon>
        <taxon>Marinilabiliales</taxon>
        <taxon>Prolixibacteraceae</taxon>
        <taxon>Sunxiuqinia</taxon>
    </lineage>
</organism>
<dbReference type="AlphaFoldDB" id="A0A4V3BWP0"/>
<dbReference type="PIRSF" id="PIRSF034285">
    <property type="entry name" value="UCP034285"/>
    <property type="match status" value="1"/>
</dbReference>
<evidence type="ECO:0000313" key="2">
    <source>
        <dbReference type="Proteomes" id="UP000294848"/>
    </source>
</evidence>
<proteinExistence type="predicted"/>